<dbReference type="GO" id="GO:0016020">
    <property type="term" value="C:membrane"/>
    <property type="evidence" value="ECO:0007669"/>
    <property type="project" value="UniProtKB-SubCell"/>
</dbReference>
<protein>
    <recommendedName>
        <fullName evidence="7">Colicin V production protein</fullName>
    </recommendedName>
</protein>
<evidence type="ECO:0000256" key="1">
    <source>
        <dbReference type="ARBA" id="ARBA00004141"/>
    </source>
</evidence>
<feature type="transmembrane region" description="Helical" evidence="5">
    <location>
        <begin position="122"/>
        <end position="148"/>
    </location>
</feature>
<gene>
    <name evidence="6" type="ORF">SDC9_95756</name>
</gene>
<proteinExistence type="predicted"/>
<evidence type="ECO:0000256" key="5">
    <source>
        <dbReference type="SAM" id="Phobius"/>
    </source>
</evidence>
<dbReference type="Pfam" id="PF02674">
    <property type="entry name" value="Colicin_V"/>
    <property type="match status" value="1"/>
</dbReference>
<keyword evidence="3 5" id="KW-1133">Transmembrane helix</keyword>
<organism evidence="6">
    <name type="scientific">bioreactor metagenome</name>
    <dbReference type="NCBI Taxonomy" id="1076179"/>
    <lineage>
        <taxon>unclassified sequences</taxon>
        <taxon>metagenomes</taxon>
        <taxon>ecological metagenomes</taxon>
    </lineage>
</organism>
<dbReference type="GO" id="GO:0009403">
    <property type="term" value="P:toxin biosynthetic process"/>
    <property type="evidence" value="ECO:0007669"/>
    <property type="project" value="InterPro"/>
</dbReference>
<feature type="transmembrane region" description="Helical" evidence="5">
    <location>
        <begin position="168"/>
        <end position="195"/>
    </location>
</feature>
<accession>A0A645A8J9</accession>
<evidence type="ECO:0000256" key="3">
    <source>
        <dbReference type="ARBA" id="ARBA00022989"/>
    </source>
</evidence>
<comment type="subcellular location">
    <subcellularLocation>
        <location evidence="1">Membrane</location>
        <topology evidence="1">Multi-pass membrane protein</topology>
    </subcellularLocation>
</comment>
<evidence type="ECO:0000256" key="2">
    <source>
        <dbReference type="ARBA" id="ARBA00022692"/>
    </source>
</evidence>
<dbReference type="AlphaFoldDB" id="A0A645A8J9"/>
<dbReference type="EMBL" id="VSSQ01012353">
    <property type="protein sequence ID" value="MPM49028.1"/>
    <property type="molecule type" value="Genomic_DNA"/>
</dbReference>
<dbReference type="InterPro" id="IPR003825">
    <property type="entry name" value="Colicin-V_CvpA"/>
</dbReference>
<name>A0A645A8J9_9ZZZZ</name>
<keyword evidence="4 5" id="KW-0472">Membrane</keyword>
<evidence type="ECO:0000313" key="6">
    <source>
        <dbReference type="EMBL" id="MPM49028.1"/>
    </source>
</evidence>
<feature type="transmembrane region" description="Helical" evidence="5">
    <location>
        <begin position="26"/>
        <end position="49"/>
    </location>
</feature>
<reference evidence="6" key="1">
    <citation type="submission" date="2019-08" db="EMBL/GenBank/DDBJ databases">
        <authorList>
            <person name="Kucharzyk K."/>
            <person name="Murdoch R.W."/>
            <person name="Higgins S."/>
            <person name="Loffler F."/>
        </authorList>
    </citation>
    <scope>NUCLEOTIDE SEQUENCE</scope>
</reference>
<evidence type="ECO:0008006" key="7">
    <source>
        <dbReference type="Google" id="ProtNLM"/>
    </source>
</evidence>
<sequence>MDGVIVGILLLGALRGYQSGFLKALINLAVTIGGFIVAVIYHPAVATWLNDVFHLQEKIVTFLTPKIIIPTMPVSEADPIGYLAEHVLKLTLPQATLDYLRRSVESLGKINVQSMAGNLGQLVSTMLAGLLISALAFLTVLLGVHIVGNITLFLLRHVLRVAGSVPDRIFGFAVGALQAAALVIATIAFAVPLLASSGPSTLTARVAESMLANQLMTIYYRILTLFT</sequence>
<comment type="caution">
    <text evidence="6">The sequence shown here is derived from an EMBL/GenBank/DDBJ whole genome shotgun (WGS) entry which is preliminary data.</text>
</comment>
<keyword evidence="2 5" id="KW-0812">Transmembrane</keyword>
<evidence type="ECO:0000256" key="4">
    <source>
        <dbReference type="ARBA" id="ARBA00023136"/>
    </source>
</evidence>